<reference evidence="1 2" key="1">
    <citation type="submission" date="2020-08" db="EMBL/GenBank/DDBJ databases">
        <title>Genomic Encyclopedia of Type Strains, Phase IV (KMG-IV): sequencing the most valuable type-strain genomes for metagenomic binning, comparative biology and taxonomic classification.</title>
        <authorList>
            <person name="Goeker M."/>
        </authorList>
    </citation>
    <scope>NUCLEOTIDE SEQUENCE [LARGE SCALE GENOMIC DNA]</scope>
    <source>
        <strain evidence="1 2">DSM 16268</strain>
    </source>
</reference>
<keyword evidence="2" id="KW-1185">Reference proteome</keyword>
<dbReference type="Proteomes" id="UP000523821">
    <property type="component" value="Unassembled WGS sequence"/>
</dbReference>
<name>A0A7W9FN65_9HYPH</name>
<evidence type="ECO:0000313" key="2">
    <source>
        <dbReference type="Proteomes" id="UP000523821"/>
    </source>
</evidence>
<dbReference type="AlphaFoldDB" id="A0A7W9FN65"/>
<sequence length="230" mass="26142">MATDSSERTPPASVSAYQRNKIIDAFASGESALAAASGTRLPYHTVRRLYELIRRRLIEIGYISSLEKHLSQAFADDEEDRLDRRIAALQPALKKRRGVTERTRDEHIAELLYRQEEAWRVPANVSPPDRSRDIRYILRMSGPLDRPLSPFLKRKVSLFLLQRQLDTAMADIEAAYAAGLDAFARDTANTLPPRFRPAIRAAVKDQMAKSISSFRQRMRSLRSSRRDSGS</sequence>
<dbReference type="EMBL" id="JACHOO010000006">
    <property type="protein sequence ID" value="MBB5753792.1"/>
    <property type="molecule type" value="Genomic_DNA"/>
</dbReference>
<comment type="caution">
    <text evidence="1">The sequence shown here is derived from an EMBL/GenBank/DDBJ whole genome shotgun (WGS) entry which is preliminary data.</text>
</comment>
<gene>
    <name evidence="1" type="ORF">GGQ63_002867</name>
</gene>
<evidence type="ECO:0000313" key="1">
    <source>
        <dbReference type="EMBL" id="MBB5753792.1"/>
    </source>
</evidence>
<protein>
    <submittedName>
        <fullName evidence="1">Uncharacterized protein</fullName>
    </submittedName>
</protein>
<dbReference type="RefSeq" id="WP_183857010.1">
    <property type="nucleotide sequence ID" value="NZ_JACHOO010000006.1"/>
</dbReference>
<proteinExistence type="predicted"/>
<accession>A0A7W9FN65</accession>
<organism evidence="1 2">
    <name type="scientific">Prosthecomicrobium pneumaticum</name>
    <dbReference type="NCBI Taxonomy" id="81895"/>
    <lineage>
        <taxon>Bacteria</taxon>
        <taxon>Pseudomonadati</taxon>
        <taxon>Pseudomonadota</taxon>
        <taxon>Alphaproteobacteria</taxon>
        <taxon>Hyphomicrobiales</taxon>
        <taxon>Kaistiaceae</taxon>
        <taxon>Prosthecomicrobium</taxon>
    </lineage>
</organism>